<feature type="transmembrane region" description="Helical" evidence="7">
    <location>
        <begin position="179"/>
        <end position="201"/>
    </location>
</feature>
<feature type="non-terminal residue" evidence="8">
    <location>
        <position position="334"/>
    </location>
</feature>
<feature type="transmembrane region" description="Helical" evidence="7">
    <location>
        <begin position="288"/>
        <end position="308"/>
    </location>
</feature>
<dbReference type="EMBL" id="CADCVS010000495">
    <property type="protein sequence ID" value="CAA9530606.1"/>
    <property type="molecule type" value="Genomic_DNA"/>
</dbReference>
<dbReference type="InterPro" id="IPR002033">
    <property type="entry name" value="TatC"/>
</dbReference>
<keyword evidence="2 7" id="KW-0812">Transmembrane</keyword>
<evidence type="ECO:0000256" key="7">
    <source>
        <dbReference type="SAM" id="Phobius"/>
    </source>
</evidence>
<protein>
    <submittedName>
        <fullName evidence="8">Twin-arginine translocation protein TatC</fullName>
    </submittedName>
</protein>
<keyword evidence="4 7" id="KW-1133">Transmembrane helix</keyword>
<dbReference type="InterPro" id="IPR019820">
    <property type="entry name" value="Sec-indep_translocase_CS"/>
</dbReference>
<keyword evidence="6 7" id="KW-0472">Membrane</keyword>
<evidence type="ECO:0000256" key="6">
    <source>
        <dbReference type="ARBA" id="ARBA00023136"/>
    </source>
</evidence>
<dbReference type="GO" id="GO:0043953">
    <property type="term" value="P:protein transport by the Tat complex"/>
    <property type="evidence" value="ECO:0007669"/>
    <property type="project" value="TreeGrafter"/>
</dbReference>
<dbReference type="NCBIfam" id="TIGR00945">
    <property type="entry name" value="tatC"/>
    <property type="match status" value="1"/>
</dbReference>
<dbReference type="AlphaFoldDB" id="A0A6J4TTE4"/>
<feature type="transmembrane region" description="Helical" evidence="7">
    <location>
        <begin position="229"/>
        <end position="255"/>
    </location>
</feature>
<name>A0A6J4TTE4_9ACTN</name>
<feature type="transmembrane region" description="Helical" evidence="7">
    <location>
        <begin position="146"/>
        <end position="167"/>
    </location>
</feature>
<dbReference type="GO" id="GO:0033281">
    <property type="term" value="C:TAT protein transport complex"/>
    <property type="evidence" value="ECO:0007669"/>
    <property type="project" value="TreeGrafter"/>
</dbReference>
<proteinExistence type="inferred from homology"/>
<evidence type="ECO:0000313" key="8">
    <source>
        <dbReference type="EMBL" id="CAA9530606.1"/>
    </source>
</evidence>
<reference evidence="8" key="1">
    <citation type="submission" date="2020-02" db="EMBL/GenBank/DDBJ databases">
        <authorList>
            <person name="Meier V. D."/>
        </authorList>
    </citation>
    <scope>NUCLEOTIDE SEQUENCE</scope>
    <source>
        <strain evidence="8">AVDCRST_MAG30</strain>
    </source>
</reference>
<dbReference type="GO" id="GO:0009977">
    <property type="term" value="F:proton motive force dependent protein transmembrane transporter activity"/>
    <property type="evidence" value="ECO:0007669"/>
    <property type="project" value="TreeGrafter"/>
</dbReference>
<dbReference type="PANTHER" id="PTHR30371:SF0">
    <property type="entry name" value="SEC-INDEPENDENT PROTEIN TRANSLOCASE PROTEIN TATC, CHLOROPLASTIC-RELATED"/>
    <property type="match status" value="1"/>
</dbReference>
<evidence type="ECO:0000256" key="5">
    <source>
        <dbReference type="ARBA" id="ARBA00023010"/>
    </source>
</evidence>
<keyword evidence="5" id="KW-0811">Translocation</keyword>
<evidence type="ECO:0000256" key="3">
    <source>
        <dbReference type="ARBA" id="ARBA00022927"/>
    </source>
</evidence>
<feature type="transmembrane region" description="Helical" evidence="7">
    <location>
        <begin position="267"/>
        <end position="282"/>
    </location>
</feature>
<dbReference type="PANTHER" id="PTHR30371">
    <property type="entry name" value="SEC-INDEPENDENT PROTEIN TRANSLOCASE PROTEIN TATC"/>
    <property type="match status" value="1"/>
</dbReference>
<comment type="subcellular location">
    <subcellularLocation>
        <location evidence="1">Membrane</location>
        <topology evidence="1">Multi-pass membrane protein</topology>
    </subcellularLocation>
</comment>
<evidence type="ECO:0000256" key="1">
    <source>
        <dbReference type="ARBA" id="ARBA00004141"/>
    </source>
</evidence>
<gene>
    <name evidence="8" type="ORF">AVDCRST_MAG30-3737</name>
</gene>
<feature type="transmembrane region" description="Helical" evidence="7">
    <location>
        <begin position="28"/>
        <end position="47"/>
    </location>
</feature>
<accession>A0A6J4TTE4</accession>
<dbReference type="PROSITE" id="PS01218">
    <property type="entry name" value="TATC"/>
    <property type="match status" value="1"/>
</dbReference>
<evidence type="ECO:0000256" key="2">
    <source>
        <dbReference type="ARBA" id="ARBA00022692"/>
    </source>
</evidence>
<organism evidence="8">
    <name type="scientific">uncultured Solirubrobacteraceae bacterium</name>
    <dbReference type="NCBI Taxonomy" id="1162706"/>
    <lineage>
        <taxon>Bacteria</taxon>
        <taxon>Bacillati</taxon>
        <taxon>Actinomycetota</taxon>
        <taxon>Thermoleophilia</taxon>
        <taxon>Solirubrobacterales</taxon>
        <taxon>Solirubrobacteraceae</taxon>
        <taxon>environmental samples</taxon>
    </lineage>
</organism>
<keyword evidence="3" id="KW-0653">Protein transport</keyword>
<dbReference type="Pfam" id="PF00902">
    <property type="entry name" value="TatC"/>
    <property type="match status" value="1"/>
</dbReference>
<dbReference type="GO" id="GO:0065002">
    <property type="term" value="P:intracellular protein transmembrane transport"/>
    <property type="evidence" value="ECO:0007669"/>
    <property type="project" value="TreeGrafter"/>
</dbReference>
<sequence>MATTAVRSIGHEDRLSLVEHLDELRTRLIVCVAVLAVAFGVCAWQNGRILDIVNVPLENTAFKKEGKSLDPFEQTAAFQAQVKATALSNERAFRDLARSADSPADASAWLQAADGQRALANAVPPKQAKKPVTLGVGEPFTQTIKLAGYAALLLAMPLLLYQMYAFVLPAFSPREKQVALPLMAAVPFLFVAGVLFAYYAVLPSAVDFLQNFNDDEYDILLQARDYYKFAITVLIAMGLAFQVPIGILAVTRVGIVSVAQLRRTRRYAIIVIAVLAMLLPGQDPVTMLMMMVPLYLLYEGSILIAATLDRRAERAAAREAAEVAAMTDADLPAD</sequence>
<keyword evidence="3" id="KW-0813">Transport</keyword>
<evidence type="ECO:0000256" key="4">
    <source>
        <dbReference type="ARBA" id="ARBA00022989"/>
    </source>
</evidence>
<dbReference type="HAMAP" id="MF_00902">
    <property type="entry name" value="TatC"/>
    <property type="match status" value="1"/>
</dbReference>